<proteinExistence type="predicted"/>
<comment type="caution">
    <text evidence="1">The sequence shown here is derived from an EMBL/GenBank/DDBJ whole genome shotgun (WGS) entry which is preliminary data.</text>
</comment>
<reference evidence="1" key="1">
    <citation type="journal article" date="2015" name="Nature">
        <title>Complex archaea that bridge the gap between prokaryotes and eukaryotes.</title>
        <authorList>
            <person name="Spang A."/>
            <person name="Saw J.H."/>
            <person name="Jorgensen S.L."/>
            <person name="Zaremba-Niedzwiedzka K."/>
            <person name="Martijn J."/>
            <person name="Lind A.E."/>
            <person name="van Eijk R."/>
            <person name="Schleper C."/>
            <person name="Guy L."/>
            <person name="Ettema T.J."/>
        </authorList>
    </citation>
    <scope>NUCLEOTIDE SEQUENCE</scope>
</reference>
<organism evidence="1">
    <name type="scientific">marine sediment metagenome</name>
    <dbReference type="NCBI Taxonomy" id="412755"/>
    <lineage>
        <taxon>unclassified sequences</taxon>
        <taxon>metagenomes</taxon>
        <taxon>ecological metagenomes</taxon>
    </lineage>
</organism>
<accession>A0A0F8X0J8</accession>
<protein>
    <submittedName>
        <fullName evidence="1">Uncharacterized protein</fullName>
    </submittedName>
</protein>
<gene>
    <name evidence="1" type="ORF">LCGC14_3085750</name>
</gene>
<dbReference type="AlphaFoldDB" id="A0A0F8X0J8"/>
<dbReference type="EMBL" id="LAZR01066044">
    <property type="protein sequence ID" value="KKK54340.1"/>
    <property type="molecule type" value="Genomic_DNA"/>
</dbReference>
<evidence type="ECO:0000313" key="1">
    <source>
        <dbReference type="EMBL" id="KKK54340.1"/>
    </source>
</evidence>
<sequence>MRVGDIEYTRKVVARLVGATSEVRDVQFALGIKVRPLLVRTQTSFKNGSAVSESGGAFFENSQGIGAGTSVDALIADELDAIPLLVYGKRLVTSGFQSFQGPVELLHWKILMPQVRLHFVGFTTDEWSVELA</sequence>
<feature type="non-terminal residue" evidence="1">
    <location>
        <position position="132"/>
    </location>
</feature>
<name>A0A0F8X0J8_9ZZZZ</name>